<accession>A0A814VVS0</accession>
<dbReference type="GO" id="GO:0000932">
    <property type="term" value="C:P-body"/>
    <property type="evidence" value="ECO:0007669"/>
    <property type="project" value="TreeGrafter"/>
</dbReference>
<dbReference type="OrthoDB" id="18862at2759"/>
<dbReference type="Gene3D" id="3.30.470.20">
    <property type="entry name" value="ATP-grasp fold, B domain"/>
    <property type="match status" value="1"/>
</dbReference>
<evidence type="ECO:0000313" key="1">
    <source>
        <dbReference type="EMBL" id="CAF1193243.1"/>
    </source>
</evidence>
<evidence type="ECO:0008006" key="3">
    <source>
        <dbReference type="Google" id="ProtNLM"/>
    </source>
</evidence>
<dbReference type="InterPro" id="IPR004344">
    <property type="entry name" value="TTL/TTLL_fam"/>
</dbReference>
<comment type="caution">
    <text evidence="1">The sequence shown here is derived from an EMBL/GenBank/DDBJ whole genome shotgun (WGS) entry which is preliminary data.</text>
</comment>
<dbReference type="Proteomes" id="UP000663832">
    <property type="component" value="Unassembled WGS sequence"/>
</dbReference>
<dbReference type="PANTHER" id="PTHR47551">
    <property type="entry name" value="TUBULIN--TYROSINE LIGASE PBY1-RELATED"/>
    <property type="match status" value="1"/>
</dbReference>
<dbReference type="SUPFAM" id="SSF56059">
    <property type="entry name" value="Glutathione synthetase ATP-binding domain-like"/>
    <property type="match status" value="1"/>
</dbReference>
<dbReference type="EMBL" id="CAJNOM010000183">
    <property type="protein sequence ID" value="CAF1193243.1"/>
    <property type="molecule type" value="Genomic_DNA"/>
</dbReference>
<sequence length="400" mass="47249">MPVDVHLHITCPYTNELIRNVLEEENGLFTLTNSSNSTNNDILYWLEYEEIDFDTLFRQARDSNNNKKVLANSYCIRKGLIRKANFAMFIQKYLAKKPDAILRNHYPETHVLDLCHPDYLEEALNEAFELRDALEENIQGKNEPIPFILKASILDKASELCIFQTQLELEEYFTTKYNEEEDEDDDDEGNSIANVREWIVQRYIKNPKLLSTYQNRKFHLRVYVVAERNLRIYVYDGILALFASLSYDESDDQSFDRLRHITNTCAQIDTKLQEDDLVKEFFTLEELNDDIRSNIFEQIKLILNDIFTGLHNEVTIFQPLKNAFEIYGFDFLIDETNQVYFLEANAYPDFRQTGNSLSILIKELFQNIVQQIILPYFGYEQSKKDLQRQLHLVYDKQKII</sequence>
<protein>
    <recommendedName>
        <fullName evidence="3">Tubulin-tyrosine ligase</fullName>
    </recommendedName>
</protein>
<dbReference type="PANTHER" id="PTHR47551:SF1">
    <property type="entry name" value="TUBULIN--TYROSINE LIGASE PBY1-RELATED"/>
    <property type="match status" value="1"/>
</dbReference>
<keyword evidence="2" id="KW-1185">Reference proteome</keyword>
<gene>
    <name evidence="1" type="ORF">QVE165_LOCUS25375</name>
</gene>
<dbReference type="InterPro" id="IPR027746">
    <property type="entry name" value="TTL"/>
</dbReference>
<dbReference type="Pfam" id="PF03133">
    <property type="entry name" value="TTL"/>
    <property type="match status" value="1"/>
</dbReference>
<organism evidence="1 2">
    <name type="scientific">Adineta steineri</name>
    <dbReference type="NCBI Taxonomy" id="433720"/>
    <lineage>
        <taxon>Eukaryota</taxon>
        <taxon>Metazoa</taxon>
        <taxon>Spiralia</taxon>
        <taxon>Gnathifera</taxon>
        <taxon>Rotifera</taxon>
        <taxon>Eurotatoria</taxon>
        <taxon>Bdelloidea</taxon>
        <taxon>Adinetida</taxon>
        <taxon>Adinetidae</taxon>
        <taxon>Adineta</taxon>
    </lineage>
</organism>
<reference evidence="1" key="1">
    <citation type="submission" date="2021-02" db="EMBL/GenBank/DDBJ databases">
        <authorList>
            <person name="Nowell W R."/>
        </authorList>
    </citation>
    <scope>NUCLEOTIDE SEQUENCE</scope>
</reference>
<dbReference type="AlphaFoldDB" id="A0A814VVS0"/>
<name>A0A814VVS0_9BILA</name>
<proteinExistence type="predicted"/>
<dbReference type="PROSITE" id="PS51221">
    <property type="entry name" value="TTL"/>
    <property type="match status" value="1"/>
</dbReference>
<evidence type="ECO:0000313" key="2">
    <source>
        <dbReference type="Proteomes" id="UP000663832"/>
    </source>
</evidence>